<protein>
    <submittedName>
        <fullName evidence="2">Transcriptional regulator</fullName>
    </submittedName>
</protein>
<accession>A0ABY4DVX5</accession>
<dbReference type="Gene3D" id="1.10.10.60">
    <property type="entry name" value="Homeodomain-like"/>
    <property type="match status" value="1"/>
</dbReference>
<dbReference type="InterPro" id="IPR009057">
    <property type="entry name" value="Homeodomain-like_sf"/>
</dbReference>
<evidence type="ECO:0000313" key="2">
    <source>
        <dbReference type="EMBL" id="UOO82777.1"/>
    </source>
</evidence>
<evidence type="ECO:0000259" key="1">
    <source>
        <dbReference type="Pfam" id="PF08765"/>
    </source>
</evidence>
<feature type="domain" description="Mor transcription activator" evidence="1">
    <location>
        <begin position="5"/>
        <end position="111"/>
    </location>
</feature>
<gene>
    <name evidence="2" type="ORF">LVJ83_04745</name>
</gene>
<dbReference type="Pfam" id="PF08765">
    <property type="entry name" value="Mor"/>
    <property type="match status" value="1"/>
</dbReference>
<dbReference type="Proteomes" id="UP000829817">
    <property type="component" value="Chromosome"/>
</dbReference>
<reference evidence="2 3" key="1">
    <citation type="journal article" date="2022" name="Res Sq">
        <title>Evolution of multicellular longitudinally dividing oral cavity symbionts (Neisseriaceae).</title>
        <authorList>
            <person name="Nyongesa S."/>
            <person name="Weber P."/>
            <person name="Bernet E."/>
            <person name="Pullido F."/>
            <person name="Nieckarz M."/>
            <person name="Delaby M."/>
            <person name="Nieves C."/>
            <person name="Viehboeck T."/>
            <person name="Krause N."/>
            <person name="Rivera-Millot A."/>
            <person name="Nakamura A."/>
            <person name="Vischer N."/>
            <person name="VanNieuwenhze M."/>
            <person name="Brun Y."/>
            <person name="Cava F."/>
            <person name="Bulgheresi S."/>
            <person name="Veyrier F."/>
        </authorList>
    </citation>
    <scope>NUCLEOTIDE SEQUENCE [LARGE SCALE GENOMIC DNA]</scope>
    <source>
        <strain evidence="2 3">CCUG 63373m</strain>
    </source>
</reference>
<dbReference type="PANTHER" id="PTHR37812:SF1">
    <property type="entry name" value="MU-LIKE PROPHAGE FLUMU PROTEIN C"/>
    <property type="match status" value="1"/>
</dbReference>
<organism evidence="2 3">
    <name type="scientific">Uruburuella testudinis</name>
    <dbReference type="NCBI Taxonomy" id="1282863"/>
    <lineage>
        <taxon>Bacteria</taxon>
        <taxon>Pseudomonadati</taxon>
        <taxon>Pseudomonadota</taxon>
        <taxon>Betaproteobacteria</taxon>
        <taxon>Neisseriales</taxon>
        <taxon>Neisseriaceae</taxon>
        <taxon>Uruburuella</taxon>
    </lineage>
</organism>
<sequence>MADNRAAELIVDLEEQLVACLVSVSTVDRQTAKVAAKQVSQHISKHWGGQLLYIPKNQAGILSARDAEIWQKFDGRNHAALAQEYDLSMQQIYTIVREAMAIARAKNQQDLFAG</sequence>
<name>A0ABY4DVX5_9NEIS</name>
<dbReference type="RefSeq" id="WP_244786825.1">
    <property type="nucleotide sequence ID" value="NZ_CP091508.1"/>
</dbReference>
<dbReference type="InterPro" id="IPR052411">
    <property type="entry name" value="c-mor_Regulatory_Protein"/>
</dbReference>
<dbReference type="SUPFAM" id="SSF46689">
    <property type="entry name" value="Homeodomain-like"/>
    <property type="match status" value="1"/>
</dbReference>
<keyword evidence="3" id="KW-1185">Reference proteome</keyword>
<dbReference type="InterPro" id="IPR014875">
    <property type="entry name" value="Mor_transcription_activator"/>
</dbReference>
<dbReference type="EMBL" id="CP091508">
    <property type="protein sequence ID" value="UOO82777.1"/>
    <property type="molecule type" value="Genomic_DNA"/>
</dbReference>
<dbReference type="PANTHER" id="PTHR37812">
    <property type="entry name" value="MU-LIKE PROPHAGE FLUMU PROTEIN C"/>
    <property type="match status" value="1"/>
</dbReference>
<proteinExistence type="predicted"/>
<evidence type="ECO:0000313" key="3">
    <source>
        <dbReference type="Proteomes" id="UP000829817"/>
    </source>
</evidence>